<dbReference type="Proteomes" id="UP001347796">
    <property type="component" value="Unassembled WGS sequence"/>
</dbReference>
<reference evidence="11 12" key="1">
    <citation type="submission" date="2024-01" db="EMBL/GenBank/DDBJ databases">
        <title>The genome of the rayed Mediterranean limpet Patella caerulea (Linnaeus, 1758).</title>
        <authorList>
            <person name="Anh-Thu Weber A."/>
            <person name="Halstead-Nussloch G."/>
        </authorList>
    </citation>
    <scope>NUCLEOTIDE SEQUENCE [LARGE SCALE GENOMIC DNA]</scope>
    <source>
        <strain evidence="11">AATW-2023a</strain>
        <tissue evidence="11">Whole specimen</tissue>
    </source>
</reference>
<dbReference type="InterPro" id="IPR040054">
    <property type="entry name" value="MRPS18B"/>
</dbReference>
<accession>A0AAN8KE30</accession>
<proteinExistence type="inferred from homology"/>
<evidence type="ECO:0000256" key="6">
    <source>
        <dbReference type="ARBA" id="ARBA00023128"/>
    </source>
</evidence>
<dbReference type="AlphaFoldDB" id="A0AAN8KE30"/>
<dbReference type="InterPro" id="IPR001648">
    <property type="entry name" value="Ribosomal_bS18"/>
</dbReference>
<evidence type="ECO:0000256" key="10">
    <source>
        <dbReference type="ARBA" id="ARBA00035515"/>
    </source>
</evidence>
<keyword evidence="4" id="KW-0809">Transit peptide</keyword>
<dbReference type="FunFam" id="4.10.640.10:FF:000008">
    <property type="entry name" value="28S ribosomal protein S18b, mitochondrial"/>
    <property type="match status" value="1"/>
</dbReference>
<dbReference type="InterPro" id="IPR036870">
    <property type="entry name" value="Ribosomal_bS18_sf"/>
</dbReference>
<dbReference type="GO" id="GO:0032543">
    <property type="term" value="P:mitochondrial translation"/>
    <property type="evidence" value="ECO:0007669"/>
    <property type="project" value="InterPro"/>
</dbReference>
<dbReference type="EMBL" id="JAZGQO010000001">
    <property type="protein sequence ID" value="KAK6195035.1"/>
    <property type="molecule type" value="Genomic_DNA"/>
</dbReference>
<dbReference type="SUPFAM" id="SSF46911">
    <property type="entry name" value="Ribosomal protein S18"/>
    <property type="match status" value="1"/>
</dbReference>
<dbReference type="Pfam" id="PF01084">
    <property type="entry name" value="Ribosomal_S18"/>
    <property type="match status" value="1"/>
</dbReference>
<comment type="caution">
    <text evidence="11">The sequence shown here is derived from an EMBL/GenBank/DDBJ whole genome shotgun (WGS) entry which is preliminary data.</text>
</comment>
<dbReference type="PANTHER" id="PTHR13329:SF2">
    <property type="entry name" value="SMALL RIBOSOMAL SUBUNIT PROTEIN MS40"/>
    <property type="match status" value="1"/>
</dbReference>
<keyword evidence="5" id="KW-0689">Ribosomal protein</keyword>
<evidence type="ECO:0000313" key="11">
    <source>
        <dbReference type="EMBL" id="KAK6195035.1"/>
    </source>
</evidence>
<evidence type="ECO:0000256" key="1">
    <source>
        <dbReference type="ARBA" id="ARBA00004173"/>
    </source>
</evidence>
<evidence type="ECO:0000256" key="9">
    <source>
        <dbReference type="ARBA" id="ARBA00035130"/>
    </source>
</evidence>
<dbReference type="Gene3D" id="4.10.640.10">
    <property type="entry name" value="Ribosomal protein S18"/>
    <property type="match status" value="1"/>
</dbReference>
<evidence type="ECO:0000256" key="8">
    <source>
        <dbReference type="ARBA" id="ARBA00032055"/>
    </source>
</evidence>
<evidence type="ECO:0000256" key="7">
    <source>
        <dbReference type="ARBA" id="ARBA00023274"/>
    </source>
</evidence>
<keyword evidence="7" id="KW-0687">Ribonucleoprotein</keyword>
<keyword evidence="6" id="KW-0496">Mitochondrion</keyword>
<gene>
    <name evidence="11" type="ORF">SNE40_000553</name>
</gene>
<organism evidence="11 12">
    <name type="scientific">Patella caerulea</name>
    <name type="common">Rayed Mediterranean limpet</name>
    <dbReference type="NCBI Taxonomy" id="87958"/>
    <lineage>
        <taxon>Eukaryota</taxon>
        <taxon>Metazoa</taxon>
        <taxon>Spiralia</taxon>
        <taxon>Lophotrochozoa</taxon>
        <taxon>Mollusca</taxon>
        <taxon>Gastropoda</taxon>
        <taxon>Patellogastropoda</taxon>
        <taxon>Patelloidea</taxon>
        <taxon>Patellidae</taxon>
        <taxon>Patella</taxon>
    </lineage>
</organism>
<evidence type="ECO:0000256" key="3">
    <source>
        <dbReference type="ARBA" id="ARBA00022553"/>
    </source>
</evidence>
<evidence type="ECO:0000313" key="12">
    <source>
        <dbReference type="Proteomes" id="UP001347796"/>
    </source>
</evidence>
<name>A0AAN8KE30_PATCE</name>
<dbReference type="PANTHER" id="PTHR13329">
    <property type="entry name" value="MITOCHONDRIAL RIBOSOMAL PROTEIN S18B"/>
    <property type="match status" value="1"/>
</dbReference>
<sequence>MSVNQLKSLVLSLCKIPLFSSQMRLQPSYRVSRHFTQSVRRLQDAEGETEVPAEVNEKQKRFEVDYETSIQYLDSKAYKQCYGDDPVWKLYRRNFKGQLAPKTRKTCIRANKISTGNPCPVCRDDHLLVDYRNVKLLNQFISPHTGQVLDSMDTGVCQKQQKKLILEIFRARDYGYLEDSVPFRQYNYKDYY</sequence>
<dbReference type="GO" id="GO:0003735">
    <property type="term" value="F:structural constituent of ribosome"/>
    <property type="evidence" value="ECO:0007669"/>
    <property type="project" value="InterPro"/>
</dbReference>
<evidence type="ECO:0000256" key="2">
    <source>
        <dbReference type="ARBA" id="ARBA00006136"/>
    </source>
</evidence>
<comment type="similarity">
    <text evidence="2">Belongs to the bacterial ribosomal protein bS18 family. Mitochondrion-specific ribosomal protein mS40 subfamily.</text>
</comment>
<keyword evidence="3" id="KW-0597">Phosphoprotein</keyword>
<dbReference type="GO" id="GO:0005763">
    <property type="term" value="C:mitochondrial small ribosomal subunit"/>
    <property type="evidence" value="ECO:0007669"/>
    <property type="project" value="UniProtKB-ARBA"/>
</dbReference>
<comment type="subcellular location">
    <subcellularLocation>
        <location evidence="1">Mitochondrion</location>
    </subcellularLocation>
</comment>
<evidence type="ECO:0000256" key="4">
    <source>
        <dbReference type="ARBA" id="ARBA00022946"/>
    </source>
</evidence>
<protein>
    <recommendedName>
        <fullName evidence="9">Small ribosomal subunit protein mS40</fullName>
    </recommendedName>
    <alternativeName>
        <fullName evidence="8">28S ribosomal protein S18-2, mitochondrial</fullName>
    </alternativeName>
    <alternativeName>
        <fullName evidence="10">28S ribosomal protein S18b, mitochondrial</fullName>
    </alternativeName>
</protein>
<evidence type="ECO:0000256" key="5">
    <source>
        <dbReference type="ARBA" id="ARBA00022980"/>
    </source>
</evidence>
<keyword evidence="12" id="KW-1185">Reference proteome</keyword>